<feature type="binding site" evidence="2">
    <location>
        <position position="59"/>
    </location>
    <ligand>
        <name>Fe cation</name>
        <dbReference type="ChEBI" id="CHEBI:24875"/>
    </ligand>
</feature>
<dbReference type="PIRSF" id="PIRSF006232">
    <property type="entry name" value="Pirin"/>
    <property type="match status" value="1"/>
</dbReference>
<evidence type="ECO:0000256" key="3">
    <source>
        <dbReference type="RuleBase" id="RU003457"/>
    </source>
</evidence>
<comment type="cofactor">
    <cofactor evidence="2">
        <name>Fe cation</name>
        <dbReference type="ChEBI" id="CHEBI:24875"/>
    </cofactor>
    <text evidence="2">Binds 1 Fe cation per subunit.</text>
</comment>
<evidence type="ECO:0000313" key="7">
    <source>
        <dbReference type="Proteomes" id="UP000031830"/>
    </source>
</evidence>
<dbReference type="Proteomes" id="UP000031830">
    <property type="component" value="Chromosome"/>
</dbReference>
<evidence type="ECO:0000313" key="6">
    <source>
        <dbReference type="EMBL" id="AJI52971.1"/>
    </source>
</evidence>
<evidence type="ECO:0000259" key="5">
    <source>
        <dbReference type="Pfam" id="PF05726"/>
    </source>
</evidence>
<proteinExistence type="inferred from homology"/>
<name>A0A0B6D2A1_9GAMM</name>
<protein>
    <submittedName>
        <fullName evidence="6">Pirin family protein</fullName>
    </submittedName>
</protein>
<dbReference type="CDD" id="cd02909">
    <property type="entry name" value="cupin_pirin_N"/>
    <property type="match status" value="1"/>
</dbReference>
<evidence type="ECO:0000259" key="4">
    <source>
        <dbReference type="Pfam" id="PF02678"/>
    </source>
</evidence>
<dbReference type="PANTHER" id="PTHR13903">
    <property type="entry name" value="PIRIN-RELATED"/>
    <property type="match status" value="1"/>
</dbReference>
<dbReference type="InterPro" id="IPR014710">
    <property type="entry name" value="RmlC-like_jellyroll"/>
</dbReference>
<dbReference type="InterPro" id="IPR011051">
    <property type="entry name" value="RmlC_Cupin_sf"/>
</dbReference>
<dbReference type="Gene3D" id="2.60.120.10">
    <property type="entry name" value="Jelly Rolls"/>
    <property type="match status" value="2"/>
</dbReference>
<dbReference type="RefSeq" id="WP_044526455.1">
    <property type="nucleotide sequence ID" value="NZ_CP009440.1"/>
</dbReference>
<keyword evidence="2" id="KW-0479">Metal-binding</keyword>
<feature type="binding site" evidence="2">
    <location>
        <position position="101"/>
    </location>
    <ligand>
        <name>Fe cation</name>
        <dbReference type="ChEBI" id="CHEBI:24875"/>
    </ligand>
</feature>
<dbReference type="InterPro" id="IPR008778">
    <property type="entry name" value="Pirin_C_dom"/>
</dbReference>
<dbReference type="GO" id="GO:0046872">
    <property type="term" value="F:metal ion binding"/>
    <property type="evidence" value="ECO:0007669"/>
    <property type="project" value="UniProtKB-KW"/>
</dbReference>
<feature type="binding site" evidence="2">
    <location>
        <position position="57"/>
    </location>
    <ligand>
        <name>Fe cation</name>
        <dbReference type="ChEBI" id="CHEBI:24875"/>
    </ligand>
</feature>
<feature type="domain" description="Pirin N-terminal" evidence="4">
    <location>
        <begin position="18"/>
        <end position="122"/>
    </location>
</feature>
<dbReference type="EMBL" id="CP009440">
    <property type="protein sequence ID" value="AJI52971.1"/>
    <property type="molecule type" value="Genomic_DNA"/>
</dbReference>
<keyword evidence="2" id="KW-0408">Iron</keyword>
<evidence type="ECO:0000256" key="1">
    <source>
        <dbReference type="ARBA" id="ARBA00008416"/>
    </source>
</evidence>
<dbReference type="InterPro" id="IPR003829">
    <property type="entry name" value="Pirin_N_dom"/>
</dbReference>
<organism evidence="6 7">
    <name type="scientific">Francisella philomiragia</name>
    <dbReference type="NCBI Taxonomy" id="28110"/>
    <lineage>
        <taxon>Bacteria</taxon>
        <taxon>Pseudomonadati</taxon>
        <taxon>Pseudomonadota</taxon>
        <taxon>Gammaproteobacteria</taxon>
        <taxon>Thiotrichales</taxon>
        <taxon>Francisellaceae</taxon>
        <taxon>Francisella</taxon>
    </lineage>
</organism>
<evidence type="ECO:0000256" key="2">
    <source>
        <dbReference type="PIRSR" id="PIRSR006232-1"/>
    </source>
</evidence>
<feature type="domain" description="Pirin C-terminal" evidence="5">
    <location>
        <begin position="178"/>
        <end position="274"/>
    </location>
</feature>
<dbReference type="STRING" id="28110.KU46_1277"/>
<gene>
    <name evidence="6" type="ORF">LA55_1334</name>
</gene>
<dbReference type="SUPFAM" id="SSF51182">
    <property type="entry name" value="RmlC-like cupins"/>
    <property type="match status" value="1"/>
</dbReference>
<dbReference type="Pfam" id="PF05726">
    <property type="entry name" value="Pirin_C"/>
    <property type="match status" value="1"/>
</dbReference>
<dbReference type="PANTHER" id="PTHR13903:SF8">
    <property type="entry name" value="PIRIN"/>
    <property type="match status" value="1"/>
</dbReference>
<accession>A0A0B6D2A1</accession>
<comment type="similarity">
    <text evidence="1 3">Belongs to the pirin family.</text>
</comment>
<dbReference type="KEGG" id="fpz:LA55_1334"/>
<dbReference type="AlphaFoldDB" id="A0A0B6D2A1"/>
<feature type="binding site" evidence="2">
    <location>
        <position position="103"/>
    </location>
    <ligand>
        <name>Fe cation</name>
        <dbReference type="ChEBI" id="CHEBI:24875"/>
    </ligand>
</feature>
<dbReference type="OrthoDB" id="9780903at2"/>
<sequence length="287" mass="32725">MAIQHIINVKTKKLGAIEVRRVLPTSKQRMAGPWIFFDHFGPTELLSGDDGINVKPHPHINLATVTYLFEGELFHRDSLGNAQPILPGEINLMVAGKGITHSEREREELKLKNRTLHGIQLWHALPEAFEEISPAFYNYRSDELPKFINNSGVGFKLLIGGAYGYSSPVKTYCQTLYIEVNIPRNVSIDLPIEEELAIYIIKGKVEYNKQIINSHTMLIIDSLDLYKLDALSDSHIVIIGGDKLSHRFIEWNFVSSNKDRIKKAKDNWKNGRFKKVYGDEEEFIPLP</sequence>
<dbReference type="InterPro" id="IPR012093">
    <property type="entry name" value="Pirin"/>
</dbReference>
<dbReference type="Pfam" id="PF02678">
    <property type="entry name" value="Pirin"/>
    <property type="match status" value="1"/>
</dbReference>
<reference evidence="6 7" key="1">
    <citation type="journal article" date="2015" name="Genome Announc.">
        <title>Genome sequencing of 18 francisella strains to aid in assay development and testing.</title>
        <authorList>
            <person name="Johnson S.L."/>
            <person name="Daligault H.E."/>
            <person name="Davenport K.W."/>
            <person name="Coyne S.R."/>
            <person name="Frey K.G."/>
            <person name="Koroleva G.I."/>
            <person name="Broomall S.M."/>
            <person name="Bishop-Lilly K.A."/>
            <person name="Bruce D.C."/>
            <person name="Chertkov O."/>
            <person name="Freitas T."/>
            <person name="Jaissle J."/>
            <person name="Ladner J.T."/>
            <person name="Rosenzweig C.N."/>
            <person name="Gibbons H.S."/>
            <person name="Palacios G.F."/>
            <person name="Redden C.L."/>
            <person name="Xu Y."/>
            <person name="Minogue T.D."/>
            <person name="Chain P.S."/>
        </authorList>
    </citation>
    <scope>NUCLEOTIDE SEQUENCE [LARGE SCALE GENOMIC DNA]</scope>
    <source>
        <strain evidence="6 7">GA01-2794</strain>
    </source>
</reference>